<accession>A0A125W9B0</accession>
<feature type="compositionally biased region" description="Basic residues" evidence="7">
    <location>
        <begin position="10"/>
        <end position="20"/>
    </location>
</feature>
<evidence type="ECO:0000256" key="2">
    <source>
        <dbReference type="ARBA" id="ARBA00022679"/>
    </source>
</evidence>
<organism evidence="9 10">
    <name type="scientific">Enterococcus faecalis TX4248</name>
    <dbReference type="NCBI Taxonomy" id="749495"/>
    <lineage>
        <taxon>Bacteria</taxon>
        <taxon>Bacillati</taxon>
        <taxon>Bacillota</taxon>
        <taxon>Bacilli</taxon>
        <taxon>Lactobacillales</taxon>
        <taxon>Enterococcaceae</taxon>
        <taxon>Enterococcus</taxon>
    </lineage>
</organism>
<name>A0A125W9B0_ENTFL</name>
<dbReference type="Gene3D" id="3.10.20.800">
    <property type="match status" value="1"/>
</dbReference>
<evidence type="ECO:0000256" key="5">
    <source>
        <dbReference type="ARBA" id="ARBA00023316"/>
    </source>
</evidence>
<dbReference type="PANTHER" id="PTHR30582:SF33">
    <property type="entry name" value="EXPORTED PROTEIN"/>
    <property type="match status" value="1"/>
</dbReference>
<dbReference type="Gene3D" id="2.40.440.10">
    <property type="entry name" value="L,D-transpeptidase catalytic domain-like"/>
    <property type="match status" value="1"/>
</dbReference>
<evidence type="ECO:0000256" key="1">
    <source>
        <dbReference type="ARBA" id="ARBA00004752"/>
    </source>
</evidence>
<evidence type="ECO:0000256" key="6">
    <source>
        <dbReference type="PROSITE-ProRule" id="PRU01373"/>
    </source>
</evidence>
<comment type="caution">
    <text evidence="9">The sequence shown here is derived from an EMBL/GenBank/DDBJ whole genome shotgun (WGS) entry which is preliminary data.</text>
</comment>
<feature type="region of interest" description="Disordered" evidence="7">
    <location>
        <begin position="1"/>
        <end position="20"/>
    </location>
</feature>
<feature type="active site" description="Nucleophile" evidence="6">
    <location>
        <position position="436"/>
    </location>
</feature>
<dbReference type="GO" id="GO:0071972">
    <property type="term" value="F:peptidoglycan L,D-transpeptidase activity"/>
    <property type="evidence" value="ECO:0007669"/>
    <property type="project" value="TreeGrafter"/>
</dbReference>
<dbReference type="GeneID" id="60894786"/>
<protein>
    <recommendedName>
        <fullName evidence="8">L,D-TPase catalytic domain-containing protein</fullName>
    </recommendedName>
</protein>
<dbReference type="InterPro" id="IPR038063">
    <property type="entry name" value="Transpep_catalytic_dom"/>
</dbReference>
<comment type="pathway">
    <text evidence="1 6">Cell wall biogenesis; peptidoglycan biosynthesis.</text>
</comment>
<sequence length="481" mass="53631">MKKEEMQMRNTRRQKSGKNNKKKVIITSLVGLALVAGGSYVYFQSHFLPTTKVNGVSVGWLNVNAAEEKLAQVNQTEEVVVQTGTKEEKIQLPKKYQLDQKFLKDHLHSSKVKLPLNEAFKKELEAKLATLSFPEGKPSKNASIRRGNGTFEIVPEEQGTVVDTQRLNQQIIADVEAGKGNYQYNAKDFYKAPEITKEDQTLKATLTTLNNKLNKTITVDINGEKVAFDKTQIQNVLNDDGTINKEKLTTWVTQLETTYGSANQPVLFTDVHGTTRRFKNNGSYGWSIDGAKTQELLVNALNSQEQTNAITVPLVGDTKENSKIANNYIEIDLKDQKMYCFIDGKKIVTTDVITGRYNKGTATVPGFHTILYRTTDVNLEGQMLDGSRYSVPVKYWMPLLSQGGVVTQIGIHDSDHKLDKYGDKEAFKTDAGSNGCINTPGTEVSKIFDVSYDGMPVIIYGHIYDDAPGEFDKPVDYGEEV</sequence>
<keyword evidence="2" id="KW-0808">Transferase</keyword>
<dbReference type="PANTHER" id="PTHR30582">
    <property type="entry name" value="L,D-TRANSPEPTIDASE"/>
    <property type="match status" value="1"/>
</dbReference>
<dbReference type="CDD" id="cd16913">
    <property type="entry name" value="YkuD_like"/>
    <property type="match status" value="1"/>
</dbReference>
<dbReference type="Proteomes" id="UP000004846">
    <property type="component" value="Unassembled WGS sequence"/>
</dbReference>
<keyword evidence="5 6" id="KW-0961">Cell wall biogenesis/degradation</keyword>
<dbReference type="GO" id="GO:0005576">
    <property type="term" value="C:extracellular region"/>
    <property type="evidence" value="ECO:0007669"/>
    <property type="project" value="TreeGrafter"/>
</dbReference>
<dbReference type="GO" id="GO:0071555">
    <property type="term" value="P:cell wall organization"/>
    <property type="evidence" value="ECO:0007669"/>
    <property type="project" value="UniProtKB-UniRule"/>
</dbReference>
<dbReference type="InterPro" id="IPR050979">
    <property type="entry name" value="LD-transpeptidase"/>
</dbReference>
<dbReference type="GO" id="GO:0018104">
    <property type="term" value="P:peptidoglycan-protein cross-linking"/>
    <property type="evidence" value="ECO:0007669"/>
    <property type="project" value="TreeGrafter"/>
</dbReference>
<evidence type="ECO:0000256" key="7">
    <source>
        <dbReference type="SAM" id="MobiDB-lite"/>
    </source>
</evidence>
<evidence type="ECO:0000256" key="4">
    <source>
        <dbReference type="ARBA" id="ARBA00022984"/>
    </source>
</evidence>
<gene>
    <name evidence="9" type="ORF">HMPREF9498_00471</name>
</gene>
<keyword evidence="3 6" id="KW-0133">Cell shape</keyword>
<keyword evidence="4 6" id="KW-0573">Peptidoglycan synthesis</keyword>
<dbReference type="GO" id="GO:0008360">
    <property type="term" value="P:regulation of cell shape"/>
    <property type="evidence" value="ECO:0007669"/>
    <property type="project" value="UniProtKB-UniRule"/>
</dbReference>
<evidence type="ECO:0000313" key="9">
    <source>
        <dbReference type="EMBL" id="EFM83891.1"/>
    </source>
</evidence>
<dbReference type="SUPFAM" id="SSF141523">
    <property type="entry name" value="L,D-transpeptidase catalytic domain-like"/>
    <property type="match status" value="1"/>
</dbReference>
<dbReference type="InterPro" id="IPR038054">
    <property type="entry name" value="LD_TPept-like_central_sf"/>
</dbReference>
<dbReference type="AlphaFoldDB" id="A0A125W9B0"/>
<dbReference type="HOGENOM" id="CLU_022707_2_1_9"/>
<dbReference type="PROSITE" id="PS52029">
    <property type="entry name" value="LD_TPASE"/>
    <property type="match status" value="1"/>
</dbReference>
<proteinExistence type="predicted"/>
<dbReference type="GO" id="GO:0016740">
    <property type="term" value="F:transferase activity"/>
    <property type="evidence" value="ECO:0007669"/>
    <property type="project" value="UniProtKB-KW"/>
</dbReference>
<evidence type="ECO:0000259" key="8">
    <source>
        <dbReference type="PROSITE" id="PS52029"/>
    </source>
</evidence>
<feature type="domain" description="L,D-TPase catalytic" evidence="8">
    <location>
        <begin position="327"/>
        <end position="460"/>
    </location>
</feature>
<dbReference type="SUPFAM" id="SSF143985">
    <property type="entry name" value="L,D-transpeptidase pre-catalytic domain-like"/>
    <property type="match status" value="1"/>
</dbReference>
<feature type="active site" description="Proton donor/acceptor" evidence="6">
    <location>
        <position position="412"/>
    </location>
</feature>
<dbReference type="InterPro" id="IPR005490">
    <property type="entry name" value="LD_TPept_cat_dom"/>
</dbReference>
<reference evidence="9 10" key="1">
    <citation type="submission" date="2010-07" db="EMBL/GenBank/DDBJ databases">
        <authorList>
            <person name="Sid Ahmed O."/>
        </authorList>
    </citation>
    <scope>NUCLEOTIDE SEQUENCE [LARGE SCALE GENOMIC DNA]</scope>
    <source>
        <strain evidence="9 10">TX4248</strain>
    </source>
</reference>
<dbReference type="UniPathway" id="UPA00219"/>
<evidence type="ECO:0000256" key="3">
    <source>
        <dbReference type="ARBA" id="ARBA00022960"/>
    </source>
</evidence>
<dbReference type="Pfam" id="PF03734">
    <property type="entry name" value="YkuD"/>
    <property type="match status" value="1"/>
</dbReference>
<evidence type="ECO:0000313" key="10">
    <source>
        <dbReference type="Proteomes" id="UP000004846"/>
    </source>
</evidence>
<dbReference type="EMBL" id="AEBR01000012">
    <property type="protein sequence ID" value="EFM83891.1"/>
    <property type="molecule type" value="Genomic_DNA"/>
</dbReference>
<dbReference type="RefSeq" id="WP_002362470.1">
    <property type="nucleotide sequence ID" value="NZ_GL454418.1"/>
</dbReference>